<proteinExistence type="predicted"/>
<feature type="compositionally biased region" description="Low complexity" evidence="1">
    <location>
        <begin position="70"/>
        <end position="81"/>
    </location>
</feature>
<sequence>HRRPVRRREVRHGPPRRQPRLPPASGRAAPAHVRPHLRADAHRRGPDHRGAVADPPPPQPHPQGPRRGPPRGARPLRGPGPARRPDAGLQRRRLGRAQRPADGGHPRHRHPRLRRRRAGPGQPGGRQHRQRHLRRGGRPGEPARRLARAAPRGSGRRPPPPFAPLRCRGRALPGPQVGRHRRSGARRRGHPPGCHPHRPAGPLGRPGDGALRAAGARPLRHDAPADARARPARPRVDRPGRGVVVEPAAVLRRRARRPARDLPRAQRRHPGHLPPLRGQRRRPRPAPRGQRGGRPQGHRVRQPRRRPDHDRQLRGPPRGRV</sequence>
<feature type="compositionally biased region" description="Basic residues" evidence="1">
    <location>
        <begin position="106"/>
        <end position="118"/>
    </location>
</feature>
<reference evidence="2" key="1">
    <citation type="submission" date="2020-02" db="EMBL/GenBank/DDBJ databases">
        <authorList>
            <person name="Meier V. D."/>
        </authorList>
    </citation>
    <scope>NUCLEOTIDE SEQUENCE</scope>
    <source>
        <strain evidence="2">AVDCRST_MAG32</strain>
    </source>
</reference>
<feature type="compositionally biased region" description="Basic and acidic residues" evidence="1">
    <location>
        <begin position="219"/>
        <end position="240"/>
    </location>
</feature>
<feature type="compositionally biased region" description="Pro residues" evidence="1">
    <location>
        <begin position="54"/>
        <end position="63"/>
    </location>
</feature>
<feature type="non-terminal residue" evidence="2">
    <location>
        <position position="321"/>
    </location>
</feature>
<name>A0A6J4NN48_9ACTN</name>
<dbReference type="EMBL" id="CADCUM010000095">
    <property type="protein sequence ID" value="CAA9392535.1"/>
    <property type="molecule type" value="Genomic_DNA"/>
</dbReference>
<protein>
    <submittedName>
        <fullName evidence="2">Serine/threonine phosphatase PPP</fullName>
        <ecNumber evidence="2">3.1.3.16</ecNumber>
    </submittedName>
</protein>
<keyword evidence="2" id="KW-0378">Hydrolase</keyword>
<dbReference type="EC" id="3.1.3.16" evidence="2"/>
<feature type="compositionally biased region" description="Basic residues" evidence="1">
    <location>
        <begin position="178"/>
        <end position="198"/>
    </location>
</feature>
<accession>A0A6J4NN48</accession>
<dbReference type="GO" id="GO:0004722">
    <property type="term" value="F:protein serine/threonine phosphatase activity"/>
    <property type="evidence" value="ECO:0007669"/>
    <property type="project" value="UniProtKB-EC"/>
</dbReference>
<gene>
    <name evidence="2" type="ORF">AVDCRST_MAG32-2417</name>
</gene>
<organism evidence="2">
    <name type="scientific">uncultured Nocardioides sp</name>
    <dbReference type="NCBI Taxonomy" id="198441"/>
    <lineage>
        <taxon>Bacteria</taxon>
        <taxon>Bacillati</taxon>
        <taxon>Actinomycetota</taxon>
        <taxon>Actinomycetes</taxon>
        <taxon>Propionibacteriales</taxon>
        <taxon>Nocardioidaceae</taxon>
        <taxon>Nocardioides</taxon>
        <taxon>environmental samples</taxon>
    </lineage>
</organism>
<feature type="compositionally biased region" description="Low complexity" evidence="1">
    <location>
        <begin position="241"/>
        <end position="250"/>
    </location>
</feature>
<feature type="compositionally biased region" description="Low complexity" evidence="1">
    <location>
        <begin position="200"/>
        <end position="217"/>
    </location>
</feature>
<feature type="compositionally biased region" description="Basic and acidic residues" evidence="1">
    <location>
        <begin position="37"/>
        <end position="51"/>
    </location>
</feature>
<dbReference type="AlphaFoldDB" id="A0A6J4NN48"/>
<feature type="region of interest" description="Disordered" evidence="1">
    <location>
        <begin position="1"/>
        <end position="321"/>
    </location>
</feature>
<evidence type="ECO:0000256" key="1">
    <source>
        <dbReference type="SAM" id="MobiDB-lite"/>
    </source>
</evidence>
<feature type="compositionally biased region" description="Basic residues" evidence="1">
    <location>
        <begin position="126"/>
        <end position="137"/>
    </location>
</feature>
<feature type="compositionally biased region" description="Basic residues" evidence="1">
    <location>
        <begin position="1"/>
        <end position="19"/>
    </location>
</feature>
<evidence type="ECO:0000313" key="2">
    <source>
        <dbReference type="EMBL" id="CAA9392535.1"/>
    </source>
</evidence>
<feature type="non-terminal residue" evidence="2">
    <location>
        <position position="1"/>
    </location>
</feature>